<dbReference type="GO" id="GO:0003824">
    <property type="term" value="F:catalytic activity"/>
    <property type="evidence" value="ECO:0007669"/>
    <property type="project" value="InterPro"/>
</dbReference>
<dbReference type="KEGG" id="ccro:CMC5_033240"/>
<proteinExistence type="predicted"/>
<name>A0A0K1EER5_CHOCO</name>
<sequence length="121" mass="12625">MSQQTQDDVLRIMAKVTAQAQADAEFKAEYLANPTEVLRRSGLIIPDNVTFKVQPANSVSPEYQVASGDVVYLVLPEVEELVQDESMATAAAASCETTASTAGTVSTCASSASTASSNSCS</sequence>
<dbReference type="RefSeq" id="WP_050431310.1">
    <property type="nucleotide sequence ID" value="NZ_CP012159.1"/>
</dbReference>
<evidence type="ECO:0008006" key="3">
    <source>
        <dbReference type="Google" id="ProtNLM"/>
    </source>
</evidence>
<gene>
    <name evidence="1" type="ORF">CMC5_033240</name>
</gene>
<dbReference type="NCBIfam" id="NF033482">
    <property type="entry name" value="RiPP_thiocil"/>
    <property type="match status" value="1"/>
</dbReference>
<dbReference type="SUPFAM" id="SSF56209">
    <property type="entry name" value="Nitrile hydratase alpha chain"/>
    <property type="match status" value="1"/>
</dbReference>
<dbReference type="EMBL" id="CP012159">
    <property type="protein sequence ID" value="AKT39177.1"/>
    <property type="molecule type" value="Genomic_DNA"/>
</dbReference>
<dbReference type="STRING" id="52.CMC5_033240"/>
<dbReference type="Proteomes" id="UP000067626">
    <property type="component" value="Chromosome"/>
</dbReference>
<dbReference type="Gene3D" id="3.90.330.10">
    <property type="entry name" value="Nitrile hydratase alpha /Thiocyanate hydrolase gamma"/>
    <property type="match status" value="1"/>
</dbReference>
<organism evidence="1 2">
    <name type="scientific">Chondromyces crocatus</name>
    <dbReference type="NCBI Taxonomy" id="52"/>
    <lineage>
        <taxon>Bacteria</taxon>
        <taxon>Pseudomonadati</taxon>
        <taxon>Myxococcota</taxon>
        <taxon>Polyangia</taxon>
        <taxon>Polyangiales</taxon>
        <taxon>Polyangiaceae</taxon>
        <taxon>Chondromyces</taxon>
    </lineage>
</organism>
<dbReference type="InterPro" id="IPR036648">
    <property type="entry name" value="CN_Hdrase_a/SCN_Hdrase_g_sf"/>
</dbReference>
<dbReference type="AlphaFoldDB" id="A0A0K1EER5"/>
<keyword evidence="2" id="KW-1185">Reference proteome</keyword>
<protein>
    <recommendedName>
        <fullName evidence="3">Nitrile hydratase alpha /Thiocyanate hydrolase gamma domain-containing protein</fullName>
    </recommendedName>
</protein>
<dbReference type="GO" id="GO:0046914">
    <property type="term" value="F:transition metal ion binding"/>
    <property type="evidence" value="ECO:0007669"/>
    <property type="project" value="InterPro"/>
</dbReference>
<accession>A0A0K1EER5</accession>
<dbReference type="InterPro" id="IPR049803">
    <property type="entry name" value="RiPP_thiocil-like"/>
</dbReference>
<evidence type="ECO:0000313" key="1">
    <source>
        <dbReference type="EMBL" id="AKT39177.1"/>
    </source>
</evidence>
<evidence type="ECO:0000313" key="2">
    <source>
        <dbReference type="Proteomes" id="UP000067626"/>
    </source>
</evidence>
<reference evidence="1 2" key="1">
    <citation type="submission" date="2015-07" db="EMBL/GenBank/DDBJ databases">
        <title>Genome analysis of myxobacterium Chondromyces crocatus Cm c5 reveals a high potential for natural compound synthesis and the genetic basis for the loss of fruiting body formation.</title>
        <authorList>
            <person name="Zaburannyi N."/>
            <person name="Bunk B."/>
            <person name="Maier J."/>
            <person name="Overmann J."/>
            <person name="Mueller R."/>
        </authorList>
    </citation>
    <scope>NUCLEOTIDE SEQUENCE [LARGE SCALE GENOMIC DNA]</scope>
    <source>
        <strain evidence="1 2">Cm c5</strain>
    </source>
</reference>
<dbReference type="OrthoDB" id="1266166at2"/>